<dbReference type="OrthoDB" id="3567227at2"/>
<proteinExistence type="predicted"/>
<gene>
    <name evidence="2" type="ORF">EPD65_06970</name>
</gene>
<dbReference type="RefSeq" id="WP_131582552.1">
    <property type="nucleotide sequence ID" value="NZ_SJZJ01000008.1"/>
</dbReference>
<dbReference type="InterPro" id="IPR001753">
    <property type="entry name" value="Enoyl-CoA_hydra/iso"/>
</dbReference>
<evidence type="ECO:0000313" key="2">
    <source>
        <dbReference type="EMBL" id="TCJ29456.1"/>
    </source>
</evidence>
<keyword evidence="3" id="KW-1185">Reference proteome</keyword>
<keyword evidence="1" id="KW-0443">Lipid metabolism</keyword>
<sequence>MPQLTLIDGVHVLDLGDSENRFGPAWMSEVEAALDAVVAAPAPLVAIGSGKFFSNGLDLDWVMANADQLPAYTARVQAIFARVLTLPVPTVAAVNGHAFGAGAMLALAFDWRVMREDRGFFCLPEVDIQIPFTTGMAALIQSKLTPRAAVDTMTTGRRFGAADALAAGIVDGVAAEDDLRAAATALVAPLAGKSPETLGRIKATMFADAVWALAEGDAP</sequence>
<dbReference type="PANTHER" id="PTHR11941">
    <property type="entry name" value="ENOYL-COA HYDRATASE-RELATED"/>
    <property type="match status" value="1"/>
</dbReference>
<protein>
    <submittedName>
        <fullName evidence="2">Enoyl-CoA hydratase/isomerase family protein</fullName>
    </submittedName>
</protein>
<dbReference type="PANTHER" id="PTHR11941:SF75">
    <property type="entry name" value="ENOYL-COA HYDRATASE_ISOMERASE FAMILY PROTEIN"/>
    <property type="match status" value="1"/>
</dbReference>
<dbReference type="GO" id="GO:0006635">
    <property type="term" value="P:fatty acid beta-oxidation"/>
    <property type="evidence" value="ECO:0007669"/>
    <property type="project" value="TreeGrafter"/>
</dbReference>
<name>A0A4R1CH94_9ACTN</name>
<dbReference type="Gene3D" id="3.90.226.10">
    <property type="entry name" value="2-enoyl-CoA Hydratase, Chain A, domain 1"/>
    <property type="match status" value="1"/>
</dbReference>
<dbReference type="InterPro" id="IPR029045">
    <property type="entry name" value="ClpP/crotonase-like_dom_sf"/>
</dbReference>
<evidence type="ECO:0000313" key="3">
    <source>
        <dbReference type="Proteomes" id="UP000295453"/>
    </source>
</evidence>
<evidence type="ECO:0000256" key="1">
    <source>
        <dbReference type="ARBA" id="ARBA00023098"/>
    </source>
</evidence>
<keyword evidence="2" id="KW-0413">Isomerase</keyword>
<dbReference type="AlphaFoldDB" id="A0A4R1CH94"/>
<comment type="caution">
    <text evidence="2">The sequence shown here is derived from an EMBL/GenBank/DDBJ whole genome shotgun (WGS) entry which is preliminary data.</text>
</comment>
<dbReference type="Pfam" id="PF00378">
    <property type="entry name" value="ECH_1"/>
    <property type="match status" value="1"/>
</dbReference>
<dbReference type="EMBL" id="SJZJ01000008">
    <property type="protein sequence ID" value="TCJ29456.1"/>
    <property type="molecule type" value="Genomic_DNA"/>
</dbReference>
<dbReference type="FunFam" id="3.90.226.10:FF:000049">
    <property type="entry name" value="Enoyl-CoA delta isomerase 3"/>
    <property type="match status" value="1"/>
</dbReference>
<dbReference type="GO" id="GO:0004165">
    <property type="term" value="F:delta(3)-delta(2)-enoyl-CoA isomerase activity"/>
    <property type="evidence" value="ECO:0007669"/>
    <property type="project" value="TreeGrafter"/>
</dbReference>
<dbReference type="Proteomes" id="UP000295453">
    <property type="component" value="Unassembled WGS sequence"/>
</dbReference>
<reference evidence="2 3" key="1">
    <citation type="submission" date="2019-03" db="EMBL/GenBank/DDBJ databases">
        <authorList>
            <person name="Kim M.K.M."/>
        </authorList>
    </citation>
    <scope>NUCLEOTIDE SEQUENCE [LARGE SCALE GENOMIC DNA]</scope>
    <source>
        <strain evidence="2 3">18JY15-6</strain>
    </source>
</reference>
<organism evidence="2 3">
    <name type="scientific">Nocardioides jejuensis</name>
    <dbReference type="NCBI Taxonomy" id="2502782"/>
    <lineage>
        <taxon>Bacteria</taxon>
        <taxon>Bacillati</taxon>
        <taxon>Actinomycetota</taxon>
        <taxon>Actinomycetes</taxon>
        <taxon>Propionibacteriales</taxon>
        <taxon>Nocardioidaceae</taxon>
        <taxon>Nocardioides</taxon>
    </lineage>
</organism>
<dbReference type="SUPFAM" id="SSF52096">
    <property type="entry name" value="ClpP/crotonase"/>
    <property type="match status" value="1"/>
</dbReference>
<accession>A0A4R1CH94</accession>
<dbReference type="CDD" id="cd06558">
    <property type="entry name" value="crotonase-like"/>
    <property type="match status" value="1"/>
</dbReference>